<reference evidence="2 3" key="1">
    <citation type="submission" date="2016-07" db="EMBL/GenBank/DDBJ databases">
        <title>Pervasive Adenine N6-methylation of Active Genes in Fungi.</title>
        <authorList>
            <consortium name="DOE Joint Genome Institute"/>
            <person name="Mondo S.J."/>
            <person name="Dannebaum R.O."/>
            <person name="Kuo R.C."/>
            <person name="Labutti K."/>
            <person name="Haridas S."/>
            <person name="Kuo A."/>
            <person name="Salamov A."/>
            <person name="Ahrendt S.R."/>
            <person name="Lipzen A."/>
            <person name="Sullivan W."/>
            <person name="Andreopoulos W.B."/>
            <person name="Clum A."/>
            <person name="Lindquist E."/>
            <person name="Daum C."/>
            <person name="Ramamoorthy G.K."/>
            <person name="Gryganskyi A."/>
            <person name="Culley D."/>
            <person name="Magnuson J.K."/>
            <person name="James T.Y."/>
            <person name="O'Malley M.A."/>
            <person name="Stajich J.E."/>
            <person name="Spatafora J.W."/>
            <person name="Visel A."/>
            <person name="Grigoriev I.V."/>
        </authorList>
    </citation>
    <scope>NUCLEOTIDE SEQUENCE [LARGE SCALE GENOMIC DNA]</scope>
    <source>
        <strain evidence="2 3">68-887.2</strain>
    </source>
</reference>
<feature type="compositionally biased region" description="Basic and acidic residues" evidence="1">
    <location>
        <begin position="40"/>
        <end position="88"/>
    </location>
</feature>
<evidence type="ECO:0000313" key="2">
    <source>
        <dbReference type="EMBL" id="ORY35661.1"/>
    </source>
</evidence>
<comment type="caution">
    <text evidence="2">The sequence shown here is derived from an EMBL/GenBank/DDBJ whole genome shotgun (WGS) entry which is preliminary data.</text>
</comment>
<proteinExistence type="predicted"/>
<accession>A0A1Y2BLQ1</accession>
<organism evidence="2 3">
    <name type="scientific">Naematelia encephala</name>
    <dbReference type="NCBI Taxonomy" id="71784"/>
    <lineage>
        <taxon>Eukaryota</taxon>
        <taxon>Fungi</taxon>
        <taxon>Dikarya</taxon>
        <taxon>Basidiomycota</taxon>
        <taxon>Agaricomycotina</taxon>
        <taxon>Tremellomycetes</taxon>
        <taxon>Tremellales</taxon>
        <taxon>Naemateliaceae</taxon>
        <taxon>Naematelia</taxon>
    </lineage>
</organism>
<evidence type="ECO:0000313" key="3">
    <source>
        <dbReference type="Proteomes" id="UP000193986"/>
    </source>
</evidence>
<protein>
    <recommendedName>
        <fullName evidence="4">Mitochondrial ATPase inhibitor, IATP-domain-containing protein</fullName>
    </recommendedName>
</protein>
<dbReference type="InParanoid" id="A0A1Y2BLQ1"/>
<dbReference type="AlphaFoldDB" id="A0A1Y2BLQ1"/>
<dbReference type="STRING" id="71784.A0A1Y2BLQ1"/>
<dbReference type="Gene3D" id="1.20.5.500">
    <property type="entry name" value="Single helix bin"/>
    <property type="match status" value="1"/>
</dbReference>
<name>A0A1Y2BLQ1_9TREE</name>
<dbReference type="EMBL" id="MCFC01000001">
    <property type="protein sequence ID" value="ORY35661.1"/>
    <property type="molecule type" value="Genomic_DNA"/>
</dbReference>
<gene>
    <name evidence="2" type="ORF">BCR39DRAFT_511371</name>
</gene>
<feature type="region of interest" description="Disordered" evidence="1">
    <location>
        <begin position="24"/>
        <end position="88"/>
    </location>
</feature>
<dbReference type="Proteomes" id="UP000193986">
    <property type="component" value="Unassembled WGS sequence"/>
</dbReference>
<evidence type="ECO:0000256" key="1">
    <source>
        <dbReference type="SAM" id="MobiDB-lite"/>
    </source>
</evidence>
<dbReference type="OrthoDB" id="5532350at2759"/>
<sequence length="88" mass="10063">MSAIRAIRPARLTALRAPIMFSRNYAPDVRPEGTTGTSKGFRDRENAEEGQYIRRREQERLKEAKEKLEKAQAEYDAAHKDANKEGSK</sequence>
<keyword evidence="3" id="KW-1185">Reference proteome</keyword>
<evidence type="ECO:0008006" key="4">
    <source>
        <dbReference type="Google" id="ProtNLM"/>
    </source>
</evidence>